<dbReference type="InterPro" id="IPR000477">
    <property type="entry name" value="RT_dom"/>
</dbReference>
<dbReference type="PANTHER" id="PTHR15503:SF22">
    <property type="entry name" value="TRANSPOSON TY3-I GAG POLYPROTEIN"/>
    <property type="match status" value="1"/>
</dbReference>
<dbReference type="CDD" id="cd00303">
    <property type="entry name" value="retropepsin_like"/>
    <property type="match status" value="1"/>
</dbReference>
<dbReference type="Pfam" id="PF03732">
    <property type="entry name" value="Retrotrans_gag"/>
    <property type="match status" value="1"/>
</dbReference>
<feature type="region of interest" description="Disordered" evidence="2">
    <location>
        <begin position="215"/>
        <end position="235"/>
    </location>
</feature>
<dbReference type="CDD" id="cd01647">
    <property type="entry name" value="RT_LTR"/>
    <property type="match status" value="1"/>
</dbReference>
<evidence type="ECO:0000256" key="2">
    <source>
        <dbReference type="SAM" id="MobiDB-lite"/>
    </source>
</evidence>
<dbReference type="Pfam" id="PF00078">
    <property type="entry name" value="RVT_1"/>
    <property type="match status" value="1"/>
</dbReference>
<evidence type="ECO:0000259" key="4">
    <source>
        <dbReference type="Pfam" id="PF03732"/>
    </source>
</evidence>
<dbReference type="AlphaFoldDB" id="A0A803P3U7"/>
<name>A0A803P3U7_CANSA</name>
<evidence type="ECO:0000313" key="5">
    <source>
        <dbReference type="EnsemblPlants" id="cds.evm.model.03.1067"/>
    </source>
</evidence>
<feature type="domain" description="Retrotransposon gag" evidence="4">
    <location>
        <begin position="100"/>
        <end position="186"/>
    </location>
</feature>
<dbReference type="InterPro" id="IPR043502">
    <property type="entry name" value="DNA/RNA_pol_sf"/>
</dbReference>
<accession>A0A803P3U7</accession>
<dbReference type="Pfam" id="PF08284">
    <property type="entry name" value="RVP_2"/>
    <property type="match status" value="1"/>
</dbReference>
<dbReference type="EMBL" id="UZAU01000281">
    <property type="status" value="NOT_ANNOTATED_CDS"/>
    <property type="molecule type" value="Genomic_DNA"/>
</dbReference>
<keyword evidence="6" id="KW-1185">Reference proteome</keyword>
<feature type="coiled-coil region" evidence="1">
    <location>
        <begin position="297"/>
        <end position="324"/>
    </location>
</feature>
<protein>
    <submittedName>
        <fullName evidence="5">Uncharacterized protein</fullName>
    </submittedName>
</protein>
<dbReference type="Gene3D" id="3.30.70.270">
    <property type="match status" value="1"/>
</dbReference>
<dbReference type="InterPro" id="IPR043128">
    <property type="entry name" value="Rev_trsase/Diguanyl_cyclase"/>
</dbReference>
<dbReference type="InterPro" id="IPR032567">
    <property type="entry name" value="RTL1-rel"/>
</dbReference>
<reference evidence="5" key="1">
    <citation type="submission" date="2018-11" db="EMBL/GenBank/DDBJ databases">
        <authorList>
            <person name="Grassa J C."/>
        </authorList>
    </citation>
    <scope>NUCLEOTIDE SEQUENCE [LARGE SCALE GENOMIC DNA]</scope>
</reference>
<feature type="domain" description="Reverse transcriptase" evidence="3">
    <location>
        <begin position="467"/>
        <end position="524"/>
    </location>
</feature>
<reference evidence="5" key="2">
    <citation type="submission" date="2021-03" db="UniProtKB">
        <authorList>
            <consortium name="EnsemblPlants"/>
        </authorList>
    </citation>
    <scope>IDENTIFICATION</scope>
</reference>
<sequence>MDNETIGEVEENNKKKIGGLEQCHAPPRADAWESGRWRWGGVWGPRAVILATGLWGFADQRLVKQESFMAKNNKNAIRLLAPFDSIAPEVQLEEKIEATFISFSGDALLWYQYESNKRDIYSWEELKKLLLRHFRDSQEGSLYDQFLTVKQDSSVSDYKKKFIRLLAPLKTFDPAIQLSTFLNGLLPSLRAELRIQRPRNVDDAMDIVQDIEDKNKASRQRYSSSHRMAVPESPTRVEKTLARTHLANSTTESRRLIDSEMQYKRQKGLCFRCDEKWSPGHRCKKPQLQVIMILENIDNVISDHESEEDKKEKVELESTELLDNVSVSFQSVAGLSNNSTMKLKGHLGSTTIVILIDSGATHNFISKSLVATMAIPVTKTKEYGVTMGNDNSLKCEGCFTTLGTTKTNWKSQTMEFQLGKRIVTIKGLPSLNRSLISLKTMIKTIQAENQGFIQPSTSPFSSPILLVKKKDGSWRFCVDYRALNRVTIPDKYQIPVIDELLDELHGALIFSKLDSKLGYHQIRKQVEYLGHITSQLEVLSHFFDFNVRGMPPTVNLEAHPCRQDPPPHKSRVGKPSSINRSPGDCIELGFGISLGLFKLSVSFDLGSLVRLFKLLDIHLEQPQGGKKALAVPSQDENQKT</sequence>
<dbReference type="Gene3D" id="3.10.10.10">
    <property type="entry name" value="HIV Type 1 Reverse Transcriptase, subunit A, domain 1"/>
    <property type="match status" value="1"/>
</dbReference>
<dbReference type="Proteomes" id="UP000596661">
    <property type="component" value="Chromosome 3"/>
</dbReference>
<dbReference type="InterPro" id="IPR005162">
    <property type="entry name" value="Retrotrans_gag_dom"/>
</dbReference>
<evidence type="ECO:0000313" key="6">
    <source>
        <dbReference type="Proteomes" id="UP000596661"/>
    </source>
</evidence>
<organism evidence="5 6">
    <name type="scientific">Cannabis sativa</name>
    <name type="common">Hemp</name>
    <name type="synonym">Marijuana</name>
    <dbReference type="NCBI Taxonomy" id="3483"/>
    <lineage>
        <taxon>Eukaryota</taxon>
        <taxon>Viridiplantae</taxon>
        <taxon>Streptophyta</taxon>
        <taxon>Embryophyta</taxon>
        <taxon>Tracheophyta</taxon>
        <taxon>Spermatophyta</taxon>
        <taxon>Magnoliopsida</taxon>
        <taxon>eudicotyledons</taxon>
        <taxon>Gunneridae</taxon>
        <taxon>Pentapetalae</taxon>
        <taxon>rosids</taxon>
        <taxon>fabids</taxon>
        <taxon>Rosales</taxon>
        <taxon>Cannabaceae</taxon>
        <taxon>Cannabis</taxon>
    </lineage>
</organism>
<evidence type="ECO:0000256" key="1">
    <source>
        <dbReference type="SAM" id="Coils"/>
    </source>
</evidence>
<evidence type="ECO:0000259" key="3">
    <source>
        <dbReference type="Pfam" id="PF00078"/>
    </source>
</evidence>
<keyword evidence="1" id="KW-0175">Coiled coil</keyword>
<dbReference type="EnsemblPlants" id="evm.model.03.1067">
    <property type="protein sequence ID" value="cds.evm.model.03.1067"/>
    <property type="gene ID" value="evm.TU.03.1067"/>
</dbReference>
<dbReference type="Gramene" id="evm.model.03.1067">
    <property type="protein sequence ID" value="cds.evm.model.03.1067"/>
    <property type="gene ID" value="evm.TU.03.1067"/>
</dbReference>
<dbReference type="PANTHER" id="PTHR15503">
    <property type="entry name" value="LDOC1 RELATED"/>
    <property type="match status" value="1"/>
</dbReference>
<dbReference type="SUPFAM" id="SSF56672">
    <property type="entry name" value="DNA/RNA polymerases"/>
    <property type="match status" value="1"/>
</dbReference>
<proteinExistence type="predicted"/>